<keyword evidence="2" id="KW-1185">Reference proteome</keyword>
<proteinExistence type="predicted"/>
<evidence type="ECO:0000313" key="1">
    <source>
        <dbReference type="EMBL" id="TWT51471.1"/>
    </source>
</evidence>
<organism evidence="1 2">
    <name type="scientific">Rubripirellula amarantea</name>
    <dbReference type="NCBI Taxonomy" id="2527999"/>
    <lineage>
        <taxon>Bacteria</taxon>
        <taxon>Pseudomonadati</taxon>
        <taxon>Planctomycetota</taxon>
        <taxon>Planctomycetia</taxon>
        <taxon>Pirellulales</taxon>
        <taxon>Pirellulaceae</taxon>
        <taxon>Rubripirellula</taxon>
    </lineage>
</organism>
<dbReference type="EMBL" id="SJPI01000002">
    <property type="protein sequence ID" value="TWT51471.1"/>
    <property type="molecule type" value="Genomic_DNA"/>
</dbReference>
<gene>
    <name evidence="1" type="ORF">Pla22_42490</name>
</gene>
<evidence type="ECO:0000313" key="2">
    <source>
        <dbReference type="Proteomes" id="UP000316598"/>
    </source>
</evidence>
<dbReference type="AlphaFoldDB" id="A0A5C5WMZ3"/>
<name>A0A5C5WMZ3_9BACT</name>
<dbReference type="Proteomes" id="UP000316598">
    <property type="component" value="Unassembled WGS sequence"/>
</dbReference>
<comment type="caution">
    <text evidence="1">The sequence shown here is derived from an EMBL/GenBank/DDBJ whole genome shotgun (WGS) entry which is preliminary data.</text>
</comment>
<accession>A0A5C5WMZ3</accession>
<protein>
    <submittedName>
        <fullName evidence="1">Uncharacterized protein</fullName>
    </submittedName>
</protein>
<reference evidence="1 2" key="1">
    <citation type="submission" date="2019-02" db="EMBL/GenBank/DDBJ databases">
        <title>Deep-cultivation of Planctomycetes and their phenomic and genomic characterization uncovers novel biology.</title>
        <authorList>
            <person name="Wiegand S."/>
            <person name="Jogler M."/>
            <person name="Boedeker C."/>
            <person name="Pinto D."/>
            <person name="Vollmers J."/>
            <person name="Rivas-Marin E."/>
            <person name="Kohn T."/>
            <person name="Peeters S.H."/>
            <person name="Heuer A."/>
            <person name="Rast P."/>
            <person name="Oberbeckmann S."/>
            <person name="Bunk B."/>
            <person name="Jeske O."/>
            <person name="Meyerdierks A."/>
            <person name="Storesund J.E."/>
            <person name="Kallscheuer N."/>
            <person name="Luecker S."/>
            <person name="Lage O.M."/>
            <person name="Pohl T."/>
            <person name="Merkel B.J."/>
            <person name="Hornburger P."/>
            <person name="Mueller R.-W."/>
            <person name="Bruemmer F."/>
            <person name="Labrenz M."/>
            <person name="Spormann A.M."/>
            <person name="Op Den Camp H."/>
            <person name="Overmann J."/>
            <person name="Amann R."/>
            <person name="Jetten M.S.M."/>
            <person name="Mascher T."/>
            <person name="Medema M.H."/>
            <person name="Devos D.P."/>
            <person name="Kaster A.-K."/>
            <person name="Ovreas L."/>
            <person name="Rohde M."/>
            <person name="Galperin M.Y."/>
            <person name="Jogler C."/>
        </authorList>
    </citation>
    <scope>NUCLEOTIDE SEQUENCE [LARGE SCALE GENOMIC DNA]</scope>
    <source>
        <strain evidence="1 2">Pla22</strain>
    </source>
</reference>
<sequence length="93" mass="9848">MVAVTDGAEGCSDSTILFTLLERRPFGSTLICRVLCHSVNPASPHNLVLGRDVRLGSSATFANGSEKGDNQGLHSERACVARSLRSAKPLPAR</sequence>